<evidence type="ECO:0000256" key="2">
    <source>
        <dbReference type="ARBA" id="ARBA00005507"/>
    </source>
</evidence>
<dbReference type="AlphaFoldDB" id="A0A8K0MGI3"/>
<protein>
    <recommendedName>
        <fullName evidence="7">COBRA-like protein</fullName>
    </recommendedName>
</protein>
<evidence type="ECO:0000256" key="5">
    <source>
        <dbReference type="ARBA" id="ARBA00023180"/>
    </source>
</evidence>
<evidence type="ECO:0000313" key="11">
    <source>
        <dbReference type="Proteomes" id="UP000796880"/>
    </source>
</evidence>
<evidence type="ECO:0000256" key="7">
    <source>
        <dbReference type="PIRNR" id="PIRNR038122"/>
    </source>
</evidence>
<evidence type="ECO:0000313" key="10">
    <source>
        <dbReference type="EMBL" id="KAF3444905.1"/>
    </source>
</evidence>
<dbReference type="PIRSF" id="PIRSF038122">
    <property type="entry name" value="COBRA"/>
    <property type="match status" value="1"/>
</dbReference>
<name>A0A8K0MGI3_9ROSA</name>
<evidence type="ECO:0000256" key="8">
    <source>
        <dbReference type="SAM" id="SignalP"/>
    </source>
</evidence>
<dbReference type="EMBL" id="VOIH02000006">
    <property type="protein sequence ID" value="KAF3444905.1"/>
    <property type="molecule type" value="Genomic_DNA"/>
</dbReference>
<sequence>MGSTFVSKLPSCTILLVFFLSCASFTSTEAFDSLDPFGNITIKWDIMSWTPDGYVAVVTIFNFQQYRHIQAPGWSLGWTWAKKEVIWNMVGGQATEQGDCSKYKTTIPHSCKKNPTIVDLMPGTPYNQQIANCCKGGVLSSWVQDPANALSSFQLSVGAAGTSNRTVRAPKNFTLKAPGPGYTCGRAQTVKPSRFLTADKRRATQALMTWNVTCSYSQFLASKTPTCCVSLSSFYNDTIVSCPTCSCGCQSNITQPGSCAEADSPYLESVVSGSGKNSNTPLVRCTNHMCPIRVHWHVKLNYKDYWRVKVTITNFNYRMNYSAWNLVVQHPNFDNVTQVFSFYYKSLNPYGSINDTAMLWGIKFYNDLLMQAGRLGNVQSEILFRKDKATFSFDKGWAFPHRIYFNGDNCVMPPPDAYPWLPNAASLGQISLNKLIMTILSIMAFLYACA</sequence>
<dbReference type="GO" id="GO:0010215">
    <property type="term" value="P:cellulose microfibril organization"/>
    <property type="evidence" value="ECO:0007669"/>
    <property type="project" value="InterPro"/>
</dbReference>
<evidence type="ECO:0000256" key="6">
    <source>
        <dbReference type="ARBA" id="ARBA00023288"/>
    </source>
</evidence>
<dbReference type="GO" id="GO:0098552">
    <property type="term" value="C:side of membrane"/>
    <property type="evidence" value="ECO:0007669"/>
    <property type="project" value="UniProtKB-KW"/>
</dbReference>
<reference evidence="10" key="1">
    <citation type="submission" date="2020-03" db="EMBL/GenBank/DDBJ databases">
        <title>A high-quality chromosome-level genome assembly of a woody plant with both climbing and erect habits, Rhamnella rubrinervis.</title>
        <authorList>
            <person name="Lu Z."/>
            <person name="Yang Y."/>
            <person name="Zhu X."/>
            <person name="Sun Y."/>
        </authorList>
    </citation>
    <scope>NUCLEOTIDE SEQUENCE</scope>
    <source>
        <strain evidence="10">BYM</strain>
        <tissue evidence="10">Leaf</tissue>
    </source>
</reference>
<dbReference type="Pfam" id="PF04833">
    <property type="entry name" value="COBRA"/>
    <property type="match status" value="1"/>
</dbReference>
<feature type="signal peptide" evidence="8">
    <location>
        <begin position="1"/>
        <end position="30"/>
    </location>
</feature>
<feature type="chain" id="PRO_5035482251" description="COBRA-like protein" evidence="8">
    <location>
        <begin position="31"/>
        <end position="450"/>
    </location>
</feature>
<dbReference type="Proteomes" id="UP000796880">
    <property type="component" value="Unassembled WGS sequence"/>
</dbReference>
<keyword evidence="6" id="KW-0449">Lipoprotein</keyword>
<dbReference type="InterPro" id="IPR056900">
    <property type="entry name" value="COB_C"/>
</dbReference>
<evidence type="ECO:0000256" key="1">
    <source>
        <dbReference type="ARBA" id="ARBA00004609"/>
    </source>
</evidence>
<keyword evidence="5" id="KW-0325">Glycoprotein</keyword>
<keyword evidence="4 8" id="KW-0732">Signal</keyword>
<dbReference type="InterPro" id="IPR006918">
    <property type="entry name" value="COBRA_pln"/>
</dbReference>
<comment type="caution">
    <text evidence="10">The sequence shown here is derived from an EMBL/GenBank/DDBJ whole genome shotgun (WGS) entry which is preliminary data.</text>
</comment>
<keyword evidence="3" id="KW-0336">GPI-anchor</keyword>
<dbReference type="PANTHER" id="PTHR31673:SF3">
    <property type="entry name" value="COBRA-LIKE PROTEIN 4"/>
    <property type="match status" value="1"/>
</dbReference>
<feature type="domain" description="COBRA C-terminal" evidence="9">
    <location>
        <begin position="226"/>
        <end position="419"/>
    </location>
</feature>
<comment type="similarity">
    <text evidence="2 7">Belongs to the COBRA family.</text>
</comment>
<accession>A0A8K0MGI3</accession>
<gene>
    <name evidence="10" type="ORF">FNV43_RR14598</name>
</gene>
<dbReference type="GO" id="GO:0005886">
    <property type="term" value="C:plasma membrane"/>
    <property type="evidence" value="ECO:0007669"/>
    <property type="project" value="UniProtKB-SubCell"/>
</dbReference>
<dbReference type="PANTHER" id="PTHR31673">
    <property type="entry name" value="PROTEIN COBRA"/>
    <property type="match status" value="1"/>
</dbReference>
<dbReference type="OrthoDB" id="2012261at2759"/>
<evidence type="ECO:0000259" key="9">
    <source>
        <dbReference type="Pfam" id="PF25079"/>
    </source>
</evidence>
<dbReference type="Pfam" id="PF25079">
    <property type="entry name" value="COB_C"/>
    <property type="match status" value="1"/>
</dbReference>
<keyword evidence="3" id="KW-0472">Membrane</keyword>
<keyword evidence="11" id="KW-1185">Reference proteome</keyword>
<organism evidence="10 11">
    <name type="scientific">Rhamnella rubrinervis</name>
    <dbReference type="NCBI Taxonomy" id="2594499"/>
    <lineage>
        <taxon>Eukaryota</taxon>
        <taxon>Viridiplantae</taxon>
        <taxon>Streptophyta</taxon>
        <taxon>Embryophyta</taxon>
        <taxon>Tracheophyta</taxon>
        <taxon>Spermatophyta</taxon>
        <taxon>Magnoliopsida</taxon>
        <taxon>eudicotyledons</taxon>
        <taxon>Gunneridae</taxon>
        <taxon>Pentapetalae</taxon>
        <taxon>rosids</taxon>
        <taxon>fabids</taxon>
        <taxon>Rosales</taxon>
        <taxon>Rhamnaceae</taxon>
        <taxon>rhamnoid group</taxon>
        <taxon>Rhamneae</taxon>
        <taxon>Rhamnella</taxon>
    </lineage>
</organism>
<proteinExistence type="inferred from homology"/>
<evidence type="ECO:0000256" key="3">
    <source>
        <dbReference type="ARBA" id="ARBA00022622"/>
    </source>
</evidence>
<dbReference type="GO" id="GO:0052324">
    <property type="term" value="P:plant-type cell wall cellulose biosynthetic process"/>
    <property type="evidence" value="ECO:0007669"/>
    <property type="project" value="TreeGrafter"/>
</dbReference>
<evidence type="ECO:0000256" key="4">
    <source>
        <dbReference type="ARBA" id="ARBA00022729"/>
    </source>
</evidence>
<comment type="subcellular location">
    <subcellularLocation>
        <location evidence="1">Cell membrane</location>
        <topology evidence="1">Lipid-anchor</topology>
        <topology evidence="1">GPI-anchor</topology>
    </subcellularLocation>
</comment>